<evidence type="ECO:0000259" key="3">
    <source>
        <dbReference type="SMART" id="SM00829"/>
    </source>
</evidence>
<dbReference type="EMBL" id="FCOA02000033">
    <property type="protein sequence ID" value="SAK88855.1"/>
    <property type="molecule type" value="Genomic_DNA"/>
</dbReference>
<reference evidence="4" key="1">
    <citation type="submission" date="2016-01" db="EMBL/GenBank/DDBJ databases">
        <authorList>
            <person name="Peeters C."/>
        </authorList>
    </citation>
    <scope>NUCLEOTIDE SEQUENCE</scope>
    <source>
        <strain evidence="4">LMG 29322</strain>
    </source>
</reference>
<dbReference type="Gene3D" id="3.90.180.10">
    <property type="entry name" value="Medium-chain alcohol dehydrogenases, catalytic domain"/>
    <property type="match status" value="1"/>
</dbReference>
<proteinExistence type="predicted"/>
<evidence type="ECO:0000256" key="1">
    <source>
        <dbReference type="ARBA" id="ARBA00022857"/>
    </source>
</evidence>
<comment type="caution">
    <text evidence="4">The sequence shown here is derived from an EMBL/GenBank/DDBJ whole genome shotgun (WGS) entry which is preliminary data.</text>
</comment>
<dbReference type="STRING" id="1777140.AWB79_06337"/>
<feature type="domain" description="Enoyl reductase (ER)" evidence="3">
    <location>
        <begin position="18"/>
        <end position="360"/>
    </location>
</feature>
<dbReference type="SUPFAM" id="SSF50129">
    <property type="entry name" value="GroES-like"/>
    <property type="match status" value="1"/>
</dbReference>
<keyword evidence="5" id="KW-1185">Reference proteome</keyword>
<accession>A0A158D2H1</accession>
<dbReference type="InterPro" id="IPR013149">
    <property type="entry name" value="ADH-like_C"/>
</dbReference>
<dbReference type="CDD" id="cd08274">
    <property type="entry name" value="MDR9"/>
    <property type="match status" value="1"/>
</dbReference>
<keyword evidence="1" id="KW-0521">NADP</keyword>
<dbReference type="InterPro" id="IPR036291">
    <property type="entry name" value="NAD(P)-bd_dom_sf"/>
</dbReference>
<dbReference type="GO" id="GO:0070402">
    <property type="term" value="F:NADPH binding"/>
    <property type="evidence" value="ECO:0007669"/>
    <property type="project" value="TreeGrafter"/>
</dbReference>
<dbReference type="PANTHER" id="PTHR48106">
    <property type="entry name" value="QUINONE OXIDOREDUCTASE PIG3-RELATED"/>
    <property type="match status" value="1"/>
</dbReference>
<evidence type="ECO:0000313" key="5">
    <source>
        <dbReference type="Proteomes" id="UP000054851"/>
    </source>
</evidence>
<dbReference type="InterPro" id="IPR011032">
    <property type="entry name" value="GroES-like_sf"/>
</dbReference>
<name>A0A158D2H1_9BURK</name>
<dbReference type="Pfam" id="PF08240">
    <property type="entry name" value="ADH_N"/>
    <property type="match status" value="1"/>
</dbReference>
<dbReference type="SUPFAM" id="SSF51735">
    <property type="entry name" value="NAD(P)-binding Rossmann-fold domains"/>
    <property type="match status" value="1"/>
</dbReference>
<dbReference type="Pfam" id="PF00107">
    <property type="entry name" value="ADH_zinc_N"/>
    <property type="match status" value="1"/>
</dbReference>
<protein>
    <submittedName>
        <fullName evidence="4">Zinc-containing alcohol dehydrogenase superfamily protein</fullName>
    </submittedName>
</protein>
<dbReference type="Gene3D" id="3.40.50.720">
    <property type="entry name" value="NAD(P)-binding Rossmann-like Domain"/>
    <property type="match status" value="1"/>
</dbReference>
<dbReference type="InterPro" id="IPR013154">
    <property type="entry name" value="ADH-like_N"/>
</dbReference>
<evidence type="ECO:0000256" key="2">
    <source>
        <dbReference type="ARBA" id="ARBA00023002"/>
    </source>
</evidence>
<dbReference type="AlphaFoldDB" id="A0A158D2H1"/>
<gene>
    <name evidence="4" type="ORF">AWB79_06337</name>
</gene>
<evidence type="ECO:0000313" key="4">
    <source>
        <dbReference type="EMBL" id="SAK88855.1"/>
    </source>
</evidence>
<dbReference type="Proteomes" id="UP000054851">
    <property type="component" value="Unassembled WGS sequence"/>
</dbReference>
<dbReference type="GO" id="GO:0016651">
    <property type="term" value="F:oxidoreductase activity, acting on NAD(P)H"/>
    <property type="evidence" value="ECO:0007669"/>
    <property type="project" value="TreeGrafter"/>
</dbReference>
<organism evidence="4 5">
    <name type="scientific">Caballeronia hypogeia</name>
    <dbReference type="NCBI Taxonomy" id="1777140"/>
    <lineage>
        <taxon>Bacteria</taxon>
        <taxon>Pseudomonadati</taxon>
        <taxon>Pseudomonadota</taxon>
        <taxon>Betaproteobacteria</taxon>
        <taxon>Burkholderiales</taxon>
        <taxon>Burkholderiaceae</taxon>
        <taxon>Caballeronia</taxon>
    </lineage>
</organism>
<dbReference type="InterPro" id="IPR020843">
    <property type="entry name" value="ER"/>
</dbReference>
<dbReference type="PANTHER" id="PTHR48106:SF18">
    <property type="entry name" value="QUINONE OXIDOREDUCTASE PIG3"/>
    <property type="match status" value="1"/>
</dbReference>
<keyword evidence="2" id="KW-0560">Oxidoreductase</keyword>
<dbReference type="RefSeq" id="WP_232471082.1">
    <property type="nucleotide sequence ID" value="NZ_FCOA02000033.1"/>
</dbReference>
<dbReference type="SMART" id="SM00829">
    <property type="entry name" value="PKS_ER"/>
    <property type="match status" value="1"/>
</dbReference>
<sequence length="365" mass="39282">MSRSLPDKMHAVLLTGLGGFDKLEYRTDVPVPKPKQGEVLIQCRASAVNNTDINTRIGWYSKSIDSDTGSGGKEGFATVNGSDASWSDASLDFPRIQGADCCGYIVAVGEGVSPGRIGERVLVSNLLRSYVDYRPFECWTFGSECDGGFAQFTVAPARETLKVDCDWTDAELASIPCSNSTAENMLHRVKLGVETVLVTGASGGVGSAAVQLAKRRGAHVIALSSPAKAAALRELGADRVLDRNADLVAVLGENSIDVVIDVVGGEQWPKLLKVLRLGGRYAIAGAIAGPISRIDLRTLYLKDLTLMGCTFQEEEVFRNLISYIEKGEIRPLVAKTFPLKDIRLAQEEFLNKGHLGKLVLNIPEA</sequence>